<feature type="compositionally biased region" description="Basic and acidic residues" evidence="1">
    <location>
        <begin position="9"/>
        <end position="18"/>
    </location>
</feature>
<protein>
    <submittedName>
        <fullName evidence="2">Uncharacterized protein</fullName>
    </submittedName>
</protein>
<evidence type="ECO:0000313" key="3">
    <source>
        <dbReference type="Proteomes" id="UP001157418"/>
    </source>
</evidence>
<dbReference type="AlphaFoldDB" id="A0AAU9P982"/>
<feature type="region of interest" description="Disordered" evidence="1">
    <location>
        <begin position="1"/>
        <end position="33"/>
    </location>
</feature>
<dbReference type="EMBL" id="CAKMRJ010005523">
    <property type="protein sequence ID" value="CAH1446704.1"/>
    <property type="molecule type" value="Genomic_DNA"/>
</dbReference>
<comment type="caution">
    <text evidence="2">The sequence shown here is derived from an EMBL/GenBank/DDBJ whole genome shotgun (WGS) entry which is preliminary data.</text>
</comment>
<reference evidence="2 3" key="1">
    <citation type="submission" date="2022-01" db="EMBL/GenBank/DDBJ databases">
        <authorList>
            <person name="Xiong W."/>
            <person name="Schranz E."/>
        </authorList>
    </citation>
    <scope>NUCLEOTIDE SEQUENCE [LARGE SCALE GENOMIC DNA]</scope>
</reference>
<name>A0AAU9P982_9ASTR</name>
<organism evidence="2 3">
    <name type="scientific">Lactuca virosa</name>
    <dbReference type="NCBI Taxonomy" id="75947"/>
    <lineage>
        <taxon>Eukaryota</taxon>
        <taxon>Viridiplantae</taxon>
        <taxon>Streptophyta</taxon>
        <taxon>Embryophyta</taxon>
        <taxon>Tracheophyta</taxon>
        <taxon>Spermatophyta</taxon>
        <taxon>Magnoliopsida</taxon>
        <taxon>eudicotyledons</taxon>
        <taxon>Gunneridae</taxon>
        <taxon>Pentapetalae</taxon>
        <taxon>asterids</taxon>
        <taxon>campanulids</taxon>
        <taxon>Asterales</taxon>
        <taxon>Asteraceae</taxon>
        <taxon>Cichorioideae</taxon>
        <taxon>Cichorieae</taxon>
        <taxon>Lactucinae</taxon>
        <taxon>Lactuca</taxon>
    </lineage>
</organism>
<proteinExistence type="predicted"/>
<dbReference type="Proteomes" id="UP001157418">
    <property type="component" value="Unassembled WGS sequence"/>
</dbReference>
<evidence type="ECO:0000256" key="1">
    <source>
        <dbReference type="SAM" id="MobiDB-lite"/>
    </source>
</evidence>
<keyword evidence="3" id="KW-1185">Reference proteome</keyword>
<sequence>MKNISLKIKKQDMSDKLQPRLPPSTSCCHPRPSVSSVSPSAIVVASVTPQCRDDSRHSISAKFKDEEVWVIKAPKPKYIPGLTLKEKKLKGFETHADEDVKKYHGKLGHPKRLAEIETDRLFTELCKKDSCEILRHIMLQSRRDLMFNLHYQTESFSHSSVNNLSASISANLFRWPNLPCLYEFGHKSFNRIYGYIPPTFRIGSSWHRNRNTFLASLSKKRR</sequence>
<evidence type="ECO:0000313" key="2">
    <source>
        <dbReference type="EMBL" id="CAH1446704.1"/>
    </source>
</evidence>
<accession>A0AAU9P982</accession>
<gene>
    <name evidence="2" type="ORF">LVIROSA_LOCUS32379</name>
</gene>